<sequence>EFLDLVPADFLRGESQGLVCEEGGNLDPWLLLAPGWGVGEPLPAGEAQRAQARASYPCYVCPQVSRAIPASSPGPPVPS</sequence>
<protein>
    <submittedName>
        <fullName evidence="1">Uncharacterized protein</fullName>
    </submittedName>
</protein>
<evidence type="ECO:0000313" key="1">
    <source>
        <dbReference type="EMBL" id="VCW66432.1"/>
    </source>
</evidence>
<keyword evidence="2" id="KW-1185">Reference proteome</keyword>
<gene>
    <name evidence="1" type="ORF">BN2614_LOCUS1</name>
</gene>
<accession>A0A9X9LES0</accession>
<comment type="caution">
    <text evidence="1">The sequence shown here is derived from an EMBL/GenBank/DDBJ whole genome shotgun (WGS) entry which is preliminary data.</text>
</comment>
<feature type="non-terminal residue" evidence="1">
    <location>
        <position position="1"/>
    </location>
</feature>
<dbReference type="Proteomes" id="UP000269945">
    <property type="component" value="Unassembled WGS sequence"/>
</dbReference>
<proteinExistence type="predicted"/>
<name>A0A9X9LES0_GULGU</name>
<reference evidence="1 2" key="1">
    <citation type="submission" date="2018-10" db="EMBL/GenBank/DDBJ databases">
        <authorList>
            <person name="Ekblom R."/>
            <person name="Jareborg N."/>
        </authorList>
    </citation>
    <scope>NUCLEOTIDE SEQUENCE [LARGE SCALE GENOMIC DNA]</scope>
    <source>
        <tissue evidence="1">Muscle</tissue>
    </source>
</reference>
<evidence type="ECO:0000313" key="2">
    <source>
        <dbReference type="Proteomes" id="UP000269945"/>
    </source>
</evidence>
<dbReference type="AlphaFoldDB" id="A0A9X9LES0"/>
<dbReference type="EMBL" id="CYRY02001796">
    <property type="protein sequence ID" value="VCW66432.1"/>
    <property type="molecule type" value="Genomic_DNA"/>
</dbReference>
<organism evidence="1 2">
    <name type="scientific">Gulo gulo</name>
    <name type="common">Wolverine</name>
    <name type="synonym">Gluton</name>
    <dbReference type="NCBI Taxonomy" id="48420"/>
    <lineage>
        <taxon>Eukaryota</taxon>
        <taxon>Metazoa</taxon>
        <taxon>Chordata</taxon>
        <taxon>Craniata</taxon>
        <taxon>Vertebrata</taxon>
        <taxon>Euteleostomi</taxon>
        <taxon>Mammalia</taxon>
        <taxon>Eutheria</taxon>
        <taxon>Laurasiatheria</taxon>
        <taxon>Carnivora</taxon>
        <taxon>Caniformia</taxon>
        <taxon>Musteloidea</taxon>
        <taxon>Mustelidae</taxon>
        <taxon>Guloninae</taxon>
        <taxon>Gulo</taxon>
    </lineage>
</organism>